<dbReference type="EMBL" id="UYRU01059939">
    <property type="protein sequence ID" value="VDN14664.1"/>
    <property type="molecule type" value="Genomic_DNA"/>
</dbReference>
<reference evidence="1 2" key="1">
    <citation type="submission" date="2018-11" db="EMBL/GenBank/DDBJ databases">
        <authorList>
            <consortium name="Pathogen Informatics"/>
        </authorList>
    </citation>
    <scope>NUCLEOTIDE SEQUENCE [LARGE SCALE GENOMIC DNA]</scope>
</reference>
<name>A0A3P7LCZ8_DIBLA</name>
<gene>
    <name evidence="1" type="ORF">DILT_LOCUS10495</name>
</gene>
<evidence type="ECO:0000313" key="1">
    <source>
        <dbReference type="EMBL" id="VDN14664.1"/>
    </source>
</evidence>
<proteinExistence type="predicted"/>
<dbReference type="AlphaFoldDB" id="A0A3P7LCZ8"/>
<accession>A0A3P7LCZ8</accession>
<protein>
    <submittedName>
        <fullName evidence="1">Uncharacterized protein</fullName>
    </submittedName>
</protein>
<keyword evidence="2" id="KW-1185">Reference proteome</keyword>
<sequence>MIGADIFENLRCVVLNELILYNADNVSLSVPEEPDLLENIQRGRQEAEALGLEKFIRIFKLYEELHRSRMQMESIDYSPKKESQSHYTLEELFIRVNVIDSLAETQQRNHQDLLEEVLDLKKHLITSVSDIQSSDSFQLGQQYSPLFSTR</sequence>
<organism evidence="1 2">
    <name type="scientific">Dibothriocephalus latus</name>
    <name type="common">Fish tapeworm</name>
    <name type="synonym">Diphyllobothrium latum</name>
    <dbReference type="NCBI Taxonomy" id="60516"/>
    <lineage>
        <taxon>Eukaryota</taxon>
        <taxon>Metazoa</taxon>
        <taxon>Spiralia</taxon>
        <taxon>Lophotrochozoa</taxon>
        <taxon>Platyhelminthes</taxon>
        <taxon>Cestoda</taxon>
        <taxon>Eucestoda</taxon>
        <taxon>Diphyllobothriidea</taxon>
        <taxon>Diphyllobothriidae</taxon>
        <taxon>Dibothriocephalus</taxon>
    </lineage>
</organism>
<evidence type="ECO:0000313" key="2">
    <source>
        <dbReference type="Proteomes" id="UP000281553"/>
    </source>
</evidence>
<dbReference type="Proteomes" id="UP000281553">
    <property type="component" value="Unassembled WGS sequence"/>
</dbReference>